<gene>
    <name evidence="1" type="ORF">ACFO5W_11290</name>
</gene>
<dbReference type="EMBL" id="JBHSGA010000017">
    <property type="protein sequence ID" value="MFC4527216.1"/>
    <property type="molecule type" value="Genomic_DNA"/>
</dbReference>
<evidence type="ECO:0000313" key="2">
    <source>
        <dbReference type="Proteomes" id="UP001595961"/>
    </source>
</evidence>
<reference evidence="2" key="1">
    <citation type="journal article" date="2019" name="Int. J. Syst. Evol. Microbiol.">
        <title>The Global Catalogue of Microorganisms (GCM) 10K type strain sequencing project: providing services to taxonomists for standard genome sequencing and annotation.</title>
        <authorList>
            <consortium name="The Broad Institute Genomics Platform"/>
            <consortium name="The Broad Institute Genome Sequencing Center for Infectious Disease"/>
            <person name="Wu L."/>
            <person name="Ma J."/>
        </authorList>
    </citation>
    <scope>NUCLEOTIDE SEQUENCE [LARGE SCALE GENOMIC DNA]</scope>
    <source>
        <strain evidence="2">CCM 4481</strain>
    </source>
</reference>
<sequence length="114" mass="12501">MKLQIEGQNLRVRIGEVELATLMAGDALVSRTAFAQAFTLTCTVRLGAGDTASFSGRADTWQIEIPEAAVRDHARRLPTREGLKFILAGTGDADALKLLFDVDVRESVRRRRSS</sequence>
<proteinExistence type="predicted"/>
<comment type="caution">
    <text evidence="1">The sequence shown here is derived from an EMBL/GenBank/DDBJ whole genome shotgun (WGS) entry which is preliminary data.</text>
</comment>
<dbReference type="Proteomes" id="UP001595961">
    <property type="component" value="Unassembled WGS sequence"/>
</dbReference>
<organism evidence="1 2">
    <name type="scientific">Dyella halodurans</name>
    <dbReference type="NCBI Taxonomy" id="1920171"/>
    <lineage>
        <taxon>Bacteria</taxon>
        <taxon>Pseudomonadati</taxon>
        <taxon>Pseudomonadota</taxon>
        <taxon>Gammaproteobacteria</taxon>
        <taxon>Lysobacterales</taxon>
        <taxon>Rhodanobacteraceae</taxon>
        <taxon>Dyella</taxon>
    </lineage>
</organism>
<protein>
    <submittedName>
        <fullName evidence="1">Uncharacterized protein</fullName>
    </submittedName>
</protein>
<keyword evidence="2" id="KW-1185">Reference proteome</keyword>
<name>A0ABV9C2P9_9GAMM</name>
<evidence type="ECO:0000313" key="1">
    <source>
        <dbReference type="EMBL" id="MFC4527216.1"/>
    </source>
</evidence>
<accession>A0ABV9C2P9</accession>
<dbReference type="RefSeq" id="WP_266149168.1">
    <property type="nucleotide sequence ID" value="NZ_CP064028.1"/>
</dbReference>